<proteinExistence type="inferred from homology"/>
<evidence type="ECO:0000313" key="4">
    <source>
        <dbReference type="Proteomes" id="UP000033054"/>
    </source>
</evidence>
<dbReference type="RefSeq" id="WP_046375258.1">
    <property type="nucleotide sequence ID" value="NZ_CP010429.1"/>
</dbReference>
<keyword evidence="4" id="KW-1185">Reference proteome</keyword>
<evidence type="ECO:0000256" key="1">
    <source>
        <dbReference type="ARBA" id="ARBA00007847"/>
    </source>
</evidence>
<dbReference type="InterPro" id="IPR015942">
    <property type="entry name" value="Asp/Glu/hydantoin_racemase"/>
</dbReference>
<dbReference type="NCBIfam" id="TIGR00035">
    <property type="entry name" value="asp_race"/>
    <property type="match status" value="1"/>
</dbReference>
<dbReference type="Proteomes" id="UP000033054">
    <property type="component" value="Chromosome"/>
</dbReference>
<dbReference type="GO" id="GO:0047661">
    <property type="term" value="F:amino-acid racemase activity"/>
    <property type="evidence" value="ECO:0007669"/>
    <property type="project" value="InterPro"/>
</dbReference>
<dbReference type="KEGG" id="srd:SD10_00915"/>
<accession>A0A0E3ZRA6</accession>
<sequence>MKTVGLIGGLSWYATSVYYTTLNQLTNQRLGNAHSSQLLLFSVDFEEVRLLQEAGDWDAIEKMLSGIAIQLENTGADCIVLCANTVHLVADTISQKINIPLLHSAEETAKELVRQKINKVALLGTKFTMEHPFFSSRLSQFGINTILPDEADKEYIHASIFNELTKGLFNDDTKHRYIEIIDKLKGRGAEGIVFGSAELSILLKPTDCSLPIFDTIAIHCQAAVDFALSK</sequence>
<protein>
    <recommendedName>
        <fullName evidence="5">Aspartate racemase</fullName>
    </recommendedName>
</protein>
<keyword evidence="2" id="KW-0413">Isomerase</keyword>
<dbReference type="Pfam" id="PF01177">
    <property type="entry name" value="Asp_Glu_race"/>
    <property type="match status" value="1"/>
</dbReference>
<gene>
    <name evidence="3" type="ORF">SD10_00915</name>
</gene>
<evidence type="ECO:0000313" key="3">
    <source>
        <dbReference type="EMBL" id="AKD53673.1"/>
    </source>
</evidence>
<evidence type="ECO:0000256" key="2">
    <source>
        <dbReference type="ARBA" id="ARBA00023235"/>
    </source>
</evidence>
<dbReference type="AlphaFoldDB" id="A0A0E3ZRA6"/>
<dbReference type="PANTHER" id="PTHR21198:SF7">
    <property type="entry name" value="ASPARTATE-GLUTAMATE RACEMASE FAMILY"/>
    <property type="match status" value="1"/>
</dbReference>
<dbReference type="InterPro" id="IPR001920">
    <property type="entry name" value="Asp/Glu_race"/>
</dbReference>
<dbReference type="PANTHER" id="PTHR21198">
    <property type="entry name" value="GLUTAMATE RACEMASE"/>
    <property type="match status" value="1"/>
</dbReference>
<reference evidence="3 4" key="1">
    <citation type="journal article" date="2014" name="Curr. Microbiol.">
        <title>Spirosoma radiotolerans sp. nov., a gamma-radiation-resistant bacterium isolated from gamma ray-irradiated soil.</title>
        <authorList>
            <person name="Lee J.J."/>
            <person name="Srinivasan S."/>
            <person name="Lim S."/>
            <person name="Joe M."/>
            <person name="Im S."/>
            <person name="Bae S.I."/>
            <person name="Park K.R."/>
            <person name="Han J.H."/>
            <person name="Park S.H."/>
            <person name="Joo B.M."/>
            <person name="Park S.J."/>
            <person name="Kim M.K."/>
        </authorList>
    </citation>
    <scope>NUCLEOTIDE SEQUENCE [LARGE SCALE GENOMIC DNA]</scope>
    <source>
        <strain evidence="3 4">DG5A</strain>
    </source>
</reference>
<dbReference type="HOGENOM" id="CLU_055360_1_0_10"/>
<organism evidence="3 4">
    <name type="scientific">Spirosoma radiotolerans</name>
    <dbReference type="NCBI Taxonomy" id="1379870"/>
    <lineage>
        <taxon>Bacteria</taxon>
        <taxon>Pseudomonadati</taxon>
        <taxon>Bacteroidota</taxon>
        <taxon>Cytophagia</taxon>
        <taxon>Cytophagales</taxon>
        <taxon>Cytophagaceae</taxon>
        <taxon>Spirosoma</taxon>
    </lineage>
</organism>
<dbReference type="SUPFAM" id="SSF53681">
    <property type="entry name" value="Aspartate/glutamate racemase"/>
    <property type="match status" value="2"/>
</dbReference>
<dbReference type="InterPro" id="IPR004380">
    <property type="entry name" value="Asp_race"/>
</dbReference>
<dbReference type="STRING" id="1379870.SD10_00915"/>
<dbReference type="PATRIC" id="fig|1379870.5.peg.200"/>
<dbReference type="Gene3D" id="3.40.50.1860">
    <property type="match status" value="2"/>
</dbReference>
<evidence type="ECO:0008006" key="5">
    <source>
        <dbReference type="Google" id="ProtNLM"/>
    </source>
</evidence>
<dbReference type="OrthoDB" id="9803739at2"/>
<name>A0A0E3ZRA6_9BACT</name>
<dbReference type="EMBL" id="CP010429">
    <property type="protein sequence ID" value="AKD53673.1"/>
    <property type="molecule type" value="Genomic_DNA"/>
</dbReference>
<comment type="similarity">
    <text evidence="1">Belongs to the aspartate/glutamate racemases family.</text>
</comment>